<dbReference type="VEuPathDB" id="VectorBase:AFUN2_001099"/>
<organism evidence="2">
    <name type="scientific">Anopheles funestus</name>
    <name type="common">African malaria mosquito</name>
    <dbReference type="NCBI Taxonomy" id="62324"/>
    <lineage>
        <taxon>Eukaryota</taxon>
        <taxon>Metazoa</taxon>
        <taxon>Ecdysozoa</taxon>
        <taxon>Arthropoda</taxon>
        <taxon>Hexapoda</taxon>
        <taxon>Insecta</taxon>
        <taxon>Pterygota</taxon>
        <taxon>Neoptera</taxon>
        <taxon>Endopterygota</taxon>
        <taxon>Diptera</taxon>
        <taxon>Nematocera</taxon>
        <taxon>Culicoidea</taxon>
        <taxon>Culicidae</taxon>
        <taxon>Anophelinae</taxon>
        <taxon>Anopheles</taxon>
    </lineage>
</organism>
<name>A0A4Y0BE38_ANOFN</name>
<sequence>MNIHLFLVNLLLLSSVMIGCNARCSLKIGDQVSGERLLHNITISKGPLDVEQIIEMELDYRVSPLQSEEISYVQLDGTGPGCSAIISNSVDRKKQLYGTVSSTSALREFSVTLSVYGIIRINGS</sequence>
<reference evidence="2" key="1">
    <citation type="submission" date="2020-05" db="UniProtKB">
        <authorList>
            <consortium name="EnsemblMetazoa"/>
        </authorList>
    </citation>
    <scope>IDENTIFICATION</scope>
    <source>
        <strain evidence="2">FUMOZ</strain>
    </source>
</reference>
<keyword evidence="1" id="KW-0732">Signal</keyword>
<proteinExistence type="predicted"/>
<feature type="chain" id="PRO_5021329770" evidence="1">
    <location>
        <begin position="23"/>
        <end position="124"/>
    </location>
</feature>
<dbReference type="EnsemblMetazoa" id="AFUN019191-RA">
    <property type="protein sequence ID" value="AFUN019191-PA"/>
    <property type="gene ID" value="AFUN019191"/>
</dbReference>
<evidence type="ECO:0000256" key="1">
    <source>
        <dbReference type="SAM" id="SignalP"/>
    </source>
</evidence>
<dbReference type="AlphaFoldDB" id="A0A4Y0BE38"/>
<evidence type="ECO:0000313" key="2">
    <source>
        <dbReference type="EnsemblMetazoa" id="AFUN019191-PA"/>
    </source>
</evidence>
<accession>A0A4Y0BE38</accession>
<protein>
    <submittedName>
        <fullName evidence="2">Uncharacterized protein</fullName>
    </submittedName>
</protein>
<dbReference type="VEuPathDB" id="VectorBase:AFUN019191"/>
<feature type="signal peptide" evidence="1">
    <location>
        <begin position="1"/>
        <end position="22"/>
    </location>
</feature>